<keyword evidence="5 12" id="KW-0813">Transport</keyword>
<dbReference type="Proteomes" id="UP000056905">
    <property type="component" value="Chromosome"/>
</dbReference>
<comment type="function">
    <text evidence="1 12">Required for the export of heme to the periplasm for the biogenesis of c-type cytochromes.</text>
</comment>
<evidence type="ECO:0000256" key="11">
    <source>
        <dbReference type="ARBA" id="ARBA00023136"/>
    </source>
</evidence>
<dbReference type="eggNOG" id="COG2386">
    <property type="taxonomic scope" value="Bacteria"/>
</dbReference>
<evidence type="ECO:0000256" key="3">
    <source>
        <dbReference type="ARBA" id="ARBA00010544"/>
    </source>
</evidence>
<comment type="subcellular location">
    <subcellularLocation>
        <location evidence="2">Cell inner membrane</location>
        <topology evidence="2">Multi-pass membrane protein</topology>
    </subcellularLocation>
</comment>
<evidence type="ECO:0000256" key="6">
    <source>
        <dbReference type="ARBA" id="ARBA00022475"/>
    </source>
</evidence>
<feature type="transmembrane region" description="Helical" evidence="13">
    <location>
        <begin position="193"/>
        <end position="216"/>
    </location>
</feature>
<reference evidence="14 15" key="1">
    <citation type="submission" date="2015-10" db="EMBL/GenBank/DDBJ databases">
        <title>Conservation of the essential genome among Caulobacter and Brevundimonas species.</title>
        <authorList>
            <person name="Scott D."/>
            <person name="Ely B."/>
        </authorList>
    </citation>
    <scope>NUCLEOTIDE SEQUENCE [LARGE SCALE GENOMIC DNA]</scope>
    <source>
        <strain evidence="14 15">CB4</strain>
    </source>
</reference>
<name>A0A0P0P356_9CAUL</name>
<keyword evidence="10 13" id="KW-1133">Transmembrane helix</keyword>
<accession>A0A0P0P356</accession>
<feature type="transmembrane region" description="Helical" evidence="13">
    <location>
        <begin position="160"/>
        <end position="181"/>
    </location>
</feature>
<keyword evidence="15" id="KW-1185">Reference proteome</keyword>
<evidence type="ECO:0000256" key="8">
    <source>
        <dbReference type="ARBA" id="ARBA00022692"/>
    </source>
</evidence>
<dbReference type="GO" id="GO:0005886">
    <property type="term" value="C:plasma membrane"/>
    <property type="evidence" value="ECO:0007669"/>
    <property type="project" value="UniProtKB-SubCell"/>
</dbReference>
<evidence type="ECO:0000256" key="5">
    <source>
        <dbReference type="ARBA" id="ARBA00022448"/>
    </source>
</evidence>
<evidence type="ECO:0000256" key="9">
    <source>
        <dbReference type="ARBA" id="ARBA00022748"/>
    </source>
</evidence>
<dbReference type="PRINTS" id="PR01414">
    <property type="entry name" value="CCMBBIOGNSIS"/>
</dbReference>
<gene>
    <name evidence="14" type="ORF">AQ619_17555</name>
</gene>
<feature type="transmembrane region" description="Helical" evidence="13">
    <location>
        <begin position="21"/>
        <end position="41"/>
    </location>
</feature>
<feature type="transmembrane region" description="Helical" evidence="13">
    <location>
        <begin position="126"/>
        <end position="153"/>
    </location>
</feature>
<keyword evidence="7 12" id="KW-0997">Cell inner membrane</keyword>
<dbReference type="PIRSF" id="PIRSF002764">
    <property type="entry name" value="CcmB"/>
    <property type="match status" value="1"/>
</dbReference>
<dbReference type="Pfam" id="PF03379">
    <property type="entry name" value="CcmB"/>
    <property type="match status" value="1"/>
</dbReference>
<dbReference type="GO" id="GO:0017004">
    <property type="term" value="P:cytochrome complex assembly"/>
    <property type="evidence" value="ECO:0007669"/>
    <property type="project" value="UniProtKB-KW"/>
</dbReference>
<sequence length="221" mass="22150">MTAFLILLRRELALAWGKGGGPLLALAFYAGVVTLLPMAAGRAPEKLAAVAPGIAWLALALSALLSLERLFERDFEDGALDLLSLGPASLEAVAVAKCLAQWLASGAPLALAAPIAALALGAPAKIIPLLMICGLFGGLAFAFLGGLGASLALGSRRGGLLVAVIVLPLYVPPVIFGAGALDALAGGLPWTGGLFLMLAYCLAAVGLSPLAMAAACRNALD</sequence>
<evidence type="ECO:0000256" key="13">
    <source>
        <dbReference type="SAM" id="Phobius"/>
    </source>
</evidence>
<evidence type="ECO:0000313" key="15">
    <source>
        <dbReference type="Proteomes" id="UP000056905"/>
    </source>
</evidence>
<dbReference type="STRING" id="69395.AQ619_17555"/>
<dbReference type="PANTHER" id="PTHR30070:SF1">
    <property type="entry name" value="CYTOCHROME C BIOGENESIS B-RELATED"/>
    <property type="match status" value="1"/>
</dbReference>
<proteinExistence type="inferred from homology"/>
<dbReference type="KEGG" id="chq:AQ619_17555"/>
<dbReference type="GO" id="GO:1903607">
    <property type="term" value="P:cytochrome c biosynthetic process"/>
    <property type="evidence" value="ECO:0007669"/>
    <property type="project" value="TreeGrafter"/>
</dbReference>
<dbReference type="RefSeq" id="WP_062150755.1">
    <property type="nucleotide sequence ID" value="NZ_CP013002.1"/>
</dbReference>
<keyword evidence="8 13" id="KW-0812">Transmembrane</keyword>
<keyword evidence="11 12" id="KW-0472">Membrane</keyword>
<dbReference type="AlphaFoldDB" id="A0A0P0P356"/>
<feature type="transmembrane region" description="Helical" evidence="13">
    <location>
        <begin position="99"/>
        <end position="120"/>
    </location>
</feature>
<dbReference type="NCBIfam" id="TIGR01190">
    <property type="entry name" value="ccmB"/>
    <property type="match status" value="1"/>
</dbReference>
<evidence type="ECO:0000256" key="4">
    <source>
        <dbReference type="ARBA" id="ARBA00016452"/>
    </source>
</evidence>
<comment type="similarity">
    <text evidence="3 12">Belongs to the CcmB/CycW/HelB family.</text>
</comment>
<evidence type="ECO:0000256" key="10">
    <source>
        <dbReference type="ARBA" id="ARBA00022989"/>
    </source>
</evidence>
<dbReference type="EMBL" id="CP013002">
    <property type="protein sequence ID" value="ALL15021.1"/>
    <property type="molecule type" value="Genomic_DNA"/>
</dbReference>
<feature type="transmembrane region" description="Helical" evidence="13">
    <location>
        <begin position="47"/>
        <end position="67"/>
    </location>
</feature>
<evidence type="ECO:0000256" key="2">
    <source>
        <dbReference type="ARBA" id="ARBA00004429"/>
    </source>
</evidence>
<evidence type="ECO:0000256" key="1">
    <source>
        <dbReference type="ARBA" id="ARBA00002442"/>
    </source>
</evidence>
<dbReference type="OrthoDB" id="9812915at2"/>
<dbReference type="PANTHER" id="PTHR30070">
    <property type="entry name" value="HEME EXPORTER PROTEIN B"/>
    <property type="match status" value="1"/>
</dbReference>
<keyword evidence="6 12" id="KW-1003">Cell membrane</keyword>
<evidence type="ECO:0000256" key="12">
    <source>
        <dbReference type="PIRNR" id="PIRNR002764"/>
    </source>
</evidence>
<dbReference type="InterPro" id="IPR003544">
    <property type="entry name" value="Cyt_c_biogenesis_CcmB"/>
</dbReference>
<keyword evidence="9 12" id="KW-0201">Cytochrome c-type biogenesis</keyword>
<evidence type="ECO:0000313" key="14">
    <source>
        <dbReference type="EMBL" id="ALL15021.1"/>
    </source>
</evidence>
<protein>
    <recommendedName>
        <fullName evidence="4 12">Heme exporter protein B</fullName>
    </recommendedName>
</protein>
<organism evidence="14 15">
    <name type="scientific">Caulobacter henricii</name>
    <dbReference type="NCBI Taxonomy" id="69395"/>
    <lineage>
        <taxon>Bacteria</taxon>
        <taxon>Pseudomonadati</taxon>
        <taxon>Pseudomonadota</taxon>
        <taxon>Alphaproteobacteria</taxon>
        <taxon>Caulobacterales</taxon>
        <taxon>Caulobacteraceae</taxon>
        <taxon>Caulobacter</taxon>
    </lineage>
</organism>
<dbReference type="GO" id="GO:0015232">
    <property type="term" value="F:heme transmembrane transporter activity"/>
    <property type="evidence" value="ECO:0007669"/>
    <property type="project" value="InterPro"/>
</dbReference>
<evidence type="ECO:0000256" key="7">
    <source>
        <dbReference type="ARBA" id="ARBA00022519"/>
    </source>
</evidence>
<dbReference type="InterPro" id="IPR026031">
    <property type="entry name" value="Cyt_c_CcmB_bac"/>
</dbReference>